<sequence length="457" mass="50974">MLFCLSWWSRGHPLCSMTSPLRDRSHHCRVRGGGKMEEEVLKREDKRTTRAEEELEEVSQLQINHLEQQVVALQMRVRALSEETQQQAEELAVWRLASKPAPTFDQFLPNKDNQSETQDQSSAVRQPQSNQQQTEETTQSRTLSLTALAQVQAPTLGVQGSPSHVTVIREDELLLSCSINKLQGRMLFSRLQQGNLPEPKSFHPSKKTAALQEYSQDTAKIDQESEKENQEINILQRSDTCPTQHTQLIQMSSEKTGQQLVTKDLHKVSGPNKTKTTECHMGNPEAKSDASRATNEINTTNDSSDRGVRTEMKSVSSQTEESLCPRSAPAASELHCAYTQTEEEEEENEDDLVDSPPVSPVPLSQGAESGDKMLFSGSFPIPADPARLAERIRRNRTQLSAAFDDTEYEPYGLPEVVMKGFADIPTGPSCPYIVRRGLLGTTVVPVQKDSGQEEETD</sequence>
<dbReference type="Pfam" id="PF10490">
    <property type="entry name" value="CENP-F_C_Rb_bdg"/>
    <property type="match status" value="1"/>
</dbReference>
<feature type="compositionally biased region" description="Polar residues" evidence="2">
    <location>
        <begin position="291"/>
        <end position="302"/>
    </location>
</feature>
<dbReference type="GO" id="GO:0000775">
    <property type="term" value="C:chromosome, centromeric region"/>
    <property type="evidence" value="ECO:0007669"/>
    <property type="project" value="InterPro"/>
</dbReference>
<dbReference type="GO" id="GO:0000922">
    <property type="term" value="C:spindle pole"/>
    <property type="evidence" value="ECO:0007669"/>
    <property type="project" value="TreeGrafter"/>
</dbReference>
<feature type="compositionally biased region" description="Acidic residues" evidence="2">
    <location>
        <begin position="341"/>
        <end position="353"/>
    </location>
</feature>
<accession>A0AAJ7L7E0</accession>
<dbReference type="GO" id="GO:0000278">
    <property type="term" value="P:mitotic cell cycle"/>
    <property type="evidence" value="ECO:0007669"/>
    <property type="project" value="TreeGrafter"/>
</dbReference>
<dbReference type="GO" id="GO:0008017">
    <property type="term" value="F:microtubule binding"/>
    <property type="evidence" value="ECO:0007669"/>
    <property type="project" value="InterPro"/>
</dbReference>
<evidence type="ECO:0000256" key="2">
    <source>
        <dbReference type="SAM" id="MobiDB-lite"/>
    </source>
</evidence>
<feature type="region of interest" description="Disordered" evidence="2">
    <location>
        <begin position="103"/>
        <end position="140"/>
    </location>
</feature>
<feature type="compositionally biased region" description="Basic and acidic residues" evidence="2">
    <location>
        <begin position="303"/>
        <end position="312"/>
    </location>
</feature>
<feature type="compositionally biased region" description="Polar residues" evidence="2">
    <location>
        <begin position="111"/>
        <end position="124"/>
    </location>
</feature>
<dbReference type="GO" id="GO:0005634">
    <property type="term" value="C:nucleus"/>
    <property type="evidence" value="ECO:0007669"/>
    <property type="project" value="TreeGrafter"/>
</dbReference>
<dbReference type="GeneID" id="108872568"/>
<feature type="domain" description="Kinetochore protein Cenp-F/LEK1 Rb protein-binding" evidence="3">
    <location>
        <begin position="404"/>
        <end position="437"/>
    </location>
</feature>
<feature type="region of interest" description="Disordered" evidence="2">
    <location>
        <begin position="268"/>
        <end position="378"/>
    </location>
</feature>
<feature type="coiled-coil region" evidence="1">
    <location>
        <begin position="41"/>
        <end position="83"/>
    </location>
</feature>
<dbReference type="GO" id="GO:0051310">
    <property type="term" value="P:metaphase chromosome alignment"/>
    <property type="evidence" value="ECO:0007669"/>
    <property type="project" value="TreeGrafter"/>
</dbReference>
<name>A0AAJ7L7E0_LATCA</name>
<dbReference type="InterPro" id="IPR043513">
    <property type="entry name" value="Cenp-F"/>
</dbReference>
<protein>
    <submittedName>
        <fullName evidence="5">Centromere protein F</fullName>
    </submittedName>
</protein>
<reference evidence="5" key="1">
    <citation type="submission" date="2025-08" db="UniProtKB">
        <authorList>
            <consortium name="RefSeq"/>
        </authorList>
    </citation>
    <scope>IDENTIFICATION</scope>
    <source>
        <tissue evidence="5">Brain</tissue>
    </source>
</reference>
<dbReference type="GO" id="GO:0010389">
    <property type="term" value="P:regulation of G2/M transition of mitotic cell cycle"/>
    <property type="evidence" value="ECO:0007669"/>
    <property type="project" value="TreeGrafter"/>
</dbReference>
<evidence type="ECO:0000256" key="1">
    <source>
        <dbReference type="SAM" id="Coils"/>
    </source>
</evidence>
<dbReference type="KEGG" id="lcf:108872568"/>
<evidence type="ECO:0000313" key="4">
    <source>
        <dbReference type="Proteomes" id="UP000694890"/>
    </source>
</evidence>
<keyword evidence="1" id="KW-0175">Coiled coil</keyword>
<organism evidence="4 5">
    <name type="scientific">Lates calcarifer</name>
    <name type="common">Barramundi</name>
    <name type="synonym">Holocentrus calcarifer</name>
    <dbReference type="NCBI Taxonomy" id="8187"/>
    <lineage>
        <taxon>Eukaryota</taxon>
        <taxon>Metazoa</taxon>
        <taxon>Chordata</taxon>
        <taxon>Craniata</taxon>
        <taxon>Vertebrata</taxon>
        <taxon>Euteleostomi</taxon>
        <taxon>Actinopterygii</taxon>
        <taxon>Neopterygii</taxon>
        <taxon>Teleostei</taxon>
        <taxon>Neoteleostei</taxon>
        <taxon>Acanthomorphata</taxon>
        <taxon>Carangaria</taxon>
        <taxon>Carangaria incertae sedis</taxon>
        <taxon>Centropomidae</taxon>
        <taxon>Lates</taxon>
    </lineage>
</organism>
<dbReference type="PANTHER" id="PTHR18874:SF10">
    <property type="entry name" value="CENTROMERE PROTEIN F"/>
    <property type="match status" value="1"/>
</dbReference>
<evidence type="ECO:0000259" key="3">
    <source>
        <dbReference type="Pfam" id="PF10490"/>
    </source>
</evidence>
<feature type="compositionally biased region" description="Low complexity" evidence="2">
    <location>
        <begin position="125"/>
        <end position="140"/>
    </location>
</feature>
<dbReference type="PANTHER" id="PTHR18874">
    <property type="entry name" value="CMF/LEK/CENP CELL DIVISION-RELATED"/>
    <property type="match status" value="1"/>
</dbReference>
<evidence type="ECO:0000313" key="5">
    <source>
        <dbReference type="RefSeq" id="XP_018515848.1"/>
    </source>
</evidence>
<proteinExistence type="predicted"/>
<dbReference type="AlphaFoldDB" id="A0AAJ7L7E0"/>
<dbReference type="RefSeq" id="XP_018515848.1">
    <property type="nucleotide sequence ID" value="XM_018660332.2"/>
</dbReference>
<dbReference type="Proteomes" id="UP000694890">
    <property type="component" value="Linkage group LG8"/>
</dbReference>
<dbReference type="InterPro" id="IPR018302">
    <property type="entry name" value="CenpF/LEK1_Rb-prot-bd"/>
</dbReference>
<dbReference type="GO" id="GO:0070840">
    <property type="term" value="F:dynein complex binding"/>
    <property type="evidence" value="ECO:0007669"/>
    <property type="project" value="TreeGrafter"/>
</dbReference>
<gene>
    <name evidence="5" type="primary">LOC108872568</name>
</gene>